<gene>
    <name evidence="9" type="ORF">FC56_GL001414</name>
</gene>
<evidence type="ECO:0000256" key="1">
    <source>
        <dbReference type="ARBA" id="ARBA00004651"/>
    </source>
</evidence>
<dbReference type="InterPro" id="IPR032816">
    <property type="entry name" value="VTT_dom"/>
</dbReference>
<comment type="similarity">
    <text evidence="2">Belongs to the DedA family.</text>
</comment>
<keyword evidence="5 7" id="KW-1133">Transmembrane helix</keyword>
<evidence type="ECO:0000259" key="8">
    <source>
        <dbReference type="Pfam" id="PF09335"/>
    </source>
</evidence>
<dbReference type="AlphaFoldDB" id="A0A0R2CSV9"/>
<dbReference type="Pfam" id="PF09335">
    <property type="entry name" value="VTT_dom"/>
    <property type="match status" value="1"/>
</dbReference>
<organism evidence="9 10">
    <name type="scientific">Lentilactobacillus senioris DSM 24302 = JCM 17472</name>
    <dbReference type="NCBI Taxonomy" id="1423802"/>
    <lineage>
        <taxon>Bacteria</taxon>
        <taxon>Bacillati</taxon>
        <taxon>Bacillota</taxon>
        <taxon>Bacilli</taxon>
        <taxon>Lactobacillales</taxon>
        <taxon>Lactobacillaceae</taxon>
        <taxon>Lentilactobacillus</taxon>
    </lineage>
</organism>
<evidence type="ECO:0000256" key="7">
    <source>
        <dbReference type="SAM" id="Phobius"/>
    </source>
</evidence>
<keyword evidence="4 7" id="KW-0812">Transmembrane</keyword>
<comment type="subcellular location">
    <subcellularLocation>
        <location evidence="1">Cell membrane</location>
        <topology evidence="1">Multi-pass membrane protein</topology>
    </subcellularLocation>
</comment>
<keyword evidence="3" id="KW-1003">Cell membrane</keyword>
<feature type="transmembrane region" description="Helical" evidence="7">
    <location>
        <begin position="51"/>
        <end position="73"/>
    </location>
</feature>
<name>A0A0R2CSV9_9LACO</name>
<evidence type="ECO:0000256" key="4">
    <source>
        <dbReference type="ARBA" id="ARBA00022692"/>
    </source>
</evidence>
<protein>
    <submittedName>
        <fullName evidence="9">SNARE-like domain protein</fullName>
    </submittedName>
</protein>
<dbReference type="InterPro" id="IPR051311">
    <property type="entry name" value="DedA_domain"/>
</dbReference>
<dbReference type="PATRIC" id="fig|1423802.4.peg.1433"/>
<keyword evidence="6 7" id="KW-0472">Membrane</keyword>
<feature type="transmembrane region" description="Helical" evidence="7">
    <location>
        <begin position="177"/>
        <end position="196"/>
    </location>
</feature>
<evidence type="ECO:0000313" key="9">
    <source>
        <dbReference type="EMBL" id="KRM94458.1"/>
    </source>
</evidence>
<keyword evidence="10" id="KW-1185">Reference proteome</keyword>
<reference evidence="9 10" key="1">
    <citation type="journal article" date="2015" name="Genome Announc.">
        <title>Expanding the biotechnology potential of lactobacilli through comparative genomics of 213 strains and associated genera.</title>
        <authorList>
            <person name="Sun Z."/>
            <person name="Harris H.M."/>
            <person name="McCann A."/>
            <person name="Guo C."/>
            <person name="Argimon S."/>
            <person name="Zhang W."/>
            <person name="Yang X."/>
            <person name="Jeffery I.B."/>
            <person name="Cooney J.C."/>
            <person name="Kagawa T.F."/>
            <person name="Liu W."/>
            <person name="Song Y."/>
            <person name="Salvetti E."/>
            <person name="Wrobel A."/>
            <person name="Rasinkangas P."/>
            <person name="Parkhill J."/>
            <person name="Rea M.C."/>
            <person name="O'Sullivan O."/>
            <person name="Ritari J."/>
            <person name="Douillard F.P."/>
            <person name="Paul Ross R."/>
            <person name="Yang R."/>
            <person name="Briner A.E."/>
            <person name="Felis G.E."/>
            <person name="de Vos W.M."/>
            <person name="Barrangou R."/>
            <person name="Klaenhammer T.R."/>
            <person name="Caufield P.W."/>
            <person name="Cui Y."/>
            <person name="Zhang H."/>
            <person name="O'Toole P.W."/>
        </authorList>
    </citation>
    <scope>NUCLEOTIDE SEQUENCE [LARGE SCALE GENOMIC DNA]</scope>
    <source>
        <strain evidence="9 10">DSM 24302</strain>
    </source>
</reference>
<dbReference type="PANTHER" id="PTHR42709">
    <property type="entry name" value="ALKALINE PHOSPHATASE LIKE PROTEIN"/>
    <property type="match status" value="1"/>
</dbReference>
<proteinExistence type="inferred from homology"/>
<feature type="transmembrane region" description="Helical" evidence="7">
    <location>
        <begin position="12"/>
        <end position="31"/>
    </location>
</feature>
<dbReference type="PANTHER" id="PTHR42709:SF6">
    <property type="entry name" value="UNDECAPRENYL PHOSPHATE TRANSPORTER A"/>
    <property type="match status" value="1"/>
</dbReference>
<accession>A0A0R2CSV9</accession>
<evidence type="ECO:0000313" key="10">
    <source>
        <dbReference type="Proteomes" id="UP000051256"/>
    </source>
</evidence>
<evidence type="ECO:0000256" key="6">
    <source>
        <dbReference type="ARBA" id="ARBA00023136"/>
    </source>
</evidence>
<comment type="caution">
    <text evidence="9">The sequence shown here is derived from an EMBL/GenBank/DDBJ whole genome shotgun (WGS) entry which is preliminary data.</text>
</comment>
<dbReference type="GO" id="GO:0005886">
    <property type="term" value="C:plasma membrane"/>
    <property type="evidence" value="ECO:0007669"/>
    <property type="project" value="UniProtKB-SubCell"/>
</dbReference>
<dbReference type="RefSeq" id="WP_056977681.1">
    <property type="nucleotide sequence ID" value="NZ_AYZR01000004.1"/>
</dbReference>
<evidence type="ECO:0000256" key="5">
    <source>
        <dbReference type="ARBA" id="ARBA00022989"/>
    </source>
</evidence>
<sequence length="203" mass="22618">MDQQTIIDFINAYGYLGVAGLIAIETIFPPIPSELVLTFTGYLTTTSQLSIWGAIVAATLGAYIGAVVLYWLGRLLNAEQIERWLAGRWGKILHLKASDVAKAEAYFRRKGGWAVFLGRFVPVVRSLISLPAGMVKYPFAKFSWLTLSGTLIWNTVLILVGHYAGQAWPTILTIVEDWLIVIVVVVMISGLIWLGYKYKKQRP</sequence>
<dbReference type="EMBL" id="AYZR01000004">
    <property type="protein sequence ID" value="KRM94458.1"/>
    <property type="molecule type" value="Genomic_DNA"/>
</dbReference>
<dbReference type="Proteomes" id="UP000051256">
    <property type="component" value="Unassembled WGS sequence"/>
</dbReference>
<evidence type="ECO:0000256" key="2">
    <source>
        <dbReference type="ARBA" id="ARBA00010792"/>
    </source>
</evidence>
<evidence type="ECO:0000256" key="3">
    <source>
        <dbReference type="ARBA" id="ARBA00022475"/>
    </source>
</evidence>
<feature type="domain" description="VTT" evidence="8">
    <location>
        <begin position="31"/>
        <end position="162"/>
    </location>
</feature>
<feature type="transmembrane region" description="Helical" evidence="7">
    <location>
        <begin position="144"/>
        <end position="165"/>
    </location>
</feature>